<sequence length="118" mass="13725">MLGLPLYRTSADNSVLYDHDLESYALLNMNGSRFPQELVSKANNLRLEYSEDMSILCVYEIIVVRRPELRLEGHAHKVLQWYFSRMEGWFAADADTISLKCWDQVSFVIIISVIEYDS</sequence>
<reference evidence="1" key="1">
    <citation type="submission" date="2018-02" db="EMBL/GenBank/DDBJ databases">
        <title>Rhizophora mucronata_Transcriptome.</title>
        <authorList>
            <person name="Meera S.P."/>
            <person name="Sreeshan A."/>
            <person name="Augustine A."/>
        </authorList>
    </citation>
    <scope>NUCLEOTIDE SEQUENCE</scope>
    <source>
        <tissue evidence="1">Leaf</tissue>
    </source>
</reference>
<proteinExistence type="predicted"/>
<dbReference type="EMBL" id="GGEC01050077">
    <property type="protein sequence ID" value="MBX30561.1"/>
    <property type="molecule type" value="Transcribed_RNA"/>
</dbReference>
<organism evidence="1">
    <name type="scientific">Rhizophora mucronata</name>
    <name type="common">Asiatic mangrove</name>
    <dbReference type="NCBI Taxonomy" id="61149"/>
    <lineage>
        <taxon>Eukaryota</taxon>
        <taxon>Viridiplantae</taxon>
        <taxon>Streptophyta</taxon>
        <taxon>Embryophyta</taxon>
        <taxon>Tracheophyta</taxon>
        <taxon>Spermatophyta</taxon>
        <taxon>Magnoliopsida</taxon>
        <taxon>eudicotyledons</taxon>
        <taxon>Gunneridae</taxon>
        <taxon>Pentapetalae</taxon>
        <taxon>rosids</taxon>
        <taxon>fabids</taxon>
        <taxon>Malpighiales</taxon>
        <taxon>Rhizophoraceae</taxon>
        <taxon>Rhizophora</taxon>
    </lineage>
</organism>
<dbReference type="AlphaFoldDB" id="A0A2P2MK12"/>
<protein>
    <submittedName>
        <fullName evidence="1">Protein TRANSPARENT TESTA 12</fullName>
    </submittedName>
</protein>
<accession>A0A2P2MK12</accession>
<name>A0A2P2MK12_RHIMU</name>
<evidence type="ECO:0000313" key="1">
    <source>
        <dbReference type="EMBL" id="MBX30561.1"/>
    </source>
</evidence>